<keyword evidence="4 6" id="KW-0472">Membrane</keyword>
<feature type="transmembrane region" description="Helical" evidence="6">
    <location>
        <begin position="99"/>
        <end position="122"/>
    </location>
</feature>
<feature type="domain" description="Rhodopsin" evidence="7">
    <location>
        <begin position="23"/>
        <end position="231"/>
    </location>
</feature>
<protein>
    <recommendedName>
        <fullName evidence="7">Rhodopsin domain-containing protein</fullName>
    </recommendedName>
</protein>
<dbReference type="GO" id="GO:0016020">
    <property type="term" value="C:membrane"/>
    <property type="evidence" value="ECO:0007669"/>
    <property type="project" value="UniProtKB-SubCell"/>
</dbReference>
<proteinExistence type="inferred from homology"/>
<evidence type="ECO:0000256" key="2">
    <source>
        <dbReference type="ARBA" id="ARBA00022692"/>
    </source>
</evidence>
<dbReference type="PANTHER" id="PTHR33048:SF47">
    <property type="entry name" value="INTEGRAL MEMBRANE PROTEIN-RELATED"/>
    <property type="match status" value="1"/>
</dbReference>
<evidence type="ECO:0000259" key="7">
    <source>
        <dbReference type="Pfam" id="PF20684"/>
    </source>
</evidence>
<dbReference type="PANTHER" id="PTHR33048">
    <property type="entry name" value="PTH11-LIKE INTEGRAL MEMBRANE PROTEIN (AFU_ORTHOLOGUE AFUA_5G11245)"/>
    <property type="match status" value="1"/>
</dbReference>
<evidence type="ECO:0000256" key="3">
    <source>
        <dbReference type="ARBA" id="ARBA00022989"/>
    </source>
</evidence>
<evidence type="ECO:0000313" key="8">
    <source>
        <dbReference type="EMBL" id="KAF2661058.1"/>
    </source>
</evidence>
<evidence type="ECO:0000313" key="9">
    <source>
        <dbReference type="Proteomes" id="UP000799324"/>
    </source>
</evidence>
<evidence type="ECO:0000256" key="4">
    <source>
        <dbReference type="ARBA" id="ARBA00023136"/>
    </source>
</evidence>
<organism evidence="8 9">
    <name type="scientific">Lophiostoma macrostomum CBS 122681</name>
    <dbReference type="NCBI Taxonomy" id="1314788"/>
    <lineage>
        <taxon>Eukaryota</taxon>
        <taxon>Fungi</taxon>
        <taxon>Dikarya</taxon>
        <taxon>Ascomycota</taxon>
        <taxon>Pezizomycotina</taxon>
        <taxon>Dothideomycetes</taxon>
        <taxon>Pleosporomycetidae</taxon>
        <taxon>Pleosporales</taxon>
        <taxon>Lophiostomataceae</taxon>
        <taxon>Lophiostoma</taxon>
    </lineage>
</organism>
<keyword evidence="9" id="KW-1185">Reference proteome</keyword>
<dbReference type="Proteomes" id="UP000799324">
    <property type="component" value="Unassembled WGS sequence"/>
</dbReference>
<dbReference type="EMBL" id="MU004296">
    <property type="protein sequence ID" value="KAF2661058.1"/>
    <property type="molecule type" value="Genomic_DNA"/>
</dbReference>
<dbReference type="InterPro" id="IPR049326">
    <property type="entry name" value="Rhodopsin_dom_fungi"/>
</dbReference>
<keyword evidence="2 6" id="KW-0812">Transmembrane</keyword>
<feature type="transmembrane region" description="Helical" evidence="6">
    <location>
        <begin position="215"/>
        <end position="236"/>
    </location>
</feature>
<name>A0A6A6TQ73_9PLEO</name>
<feature type="transmembrane region" description="Helical" evidence="6">
    <location>
        <begin position="142"/>
        <end position="164"/>
    </location>
</feature>
<accession>A0A6A6TQ73</accession>
<dbReference type="OrthoDB" id="5421689at2759"/>
<comment type="similarity">
    <text evidence="5">Belongs to the SAT4 family.</text>
</comment>
<feature type="transmembrane region" description="Helical" evidence="6">
    <location>
        <begin position="16"/>
        <end position="35"/>
    </location>
</feature>
<evidence type="ECO:0000256" key="6">
    <source>
        <dbReference type="SAM" id="Phobius"/>
    </source>
</evidence>
<sequence length="293" mass="31996">MVVDCIGLALAGGNDIVQFLSIIIANFLLGLVLACQTTWAVIDEGEAEHQSDLPASMQNSIAKSLLVSEALWTLANTSIRVSALLSISRLFGCMMHTSVWGISFLVTTLHGLASVLEIFLICRPFSAQWDVDATGACGNQEASFLVIEIIGLGLDLIMMIYPTISVLGLPISRKKKVMICMTLDAGCIVFVITALRLRSLNLIYAPDFVYAQSYFGLLSAAGVMAGIPLCTALQWFHIVRVTKAAVVKHKRKRDGGYELEGWWKHVQLLQGRPNACLLKTSQLLLGYSNRVYS</sequence>
<gene>
    <name evidence="8" type="ORF">K491DRAFT_754255</name>
</gene>
<dbReference type="AlphaFoldDB" id="A0A6A6TQ73"/>
<keyword evidence="3 6" id="KW-1133">Transmembrane helix</keyword>
<comment type="subcellular location">
    <subcellularLocation>
        <location evidence="1">Membrane</location>
        <topology evidence="1">Multi-pass membrane protein</topology>
    </subcellularLocation>
</comment>
<feature type="transmembrane region" description="Helical" evidence="6">
    <location>
        <begin position="176"/>
        <end position="195"/>
    </location>
</feature>
<evidence type="ECO:0000256" key="5">
    <source>
        <dbReference type="ARBA" id="ARBA00038359"/>
    </source>
</evidence>
<dbReference type="Pfam" id="PF20684">
    <property type="entry name" value="Fung_rhodopsin"/>
    <property type="match status" value="1"/>
</dbReference>
<evidence type="ECO:0000256" key="1">
    <source>
        <dbReference type="ARBA" id="ARBA00004141"/>
    </source>
</evidence>
<dbReference type="InterPro" id="IPR052337">
    <property type="entry name" value="SAT4-like"/>
</dbReference>
<reference evidence="8" key="1">
    <citation type="journal article" date="2020" name="Stud. Mycol.">
        <title>101 Dothideomycetes genomes: a test case for predicting lifestyles and emergence of pathogens.</title>
        <authorList>
            <person name="Haridas S."/>
            <person name="Albert R."/>
            <person name="Binder M."/>
            <person name="Bloem J."/>
            <person name="Labutti K."/>
            <person name="Salamov A."/>
            <person name="Andreopoulos B."/>
            <person name="Baker S."/>
            <person name="Barry K."/>
            <person name="Bills G."/>
            <person name="Bluhm B."/>
            <person name="Cannon C."/>
            <person name="Castanera R."/>
            <person name="Culley D."/>
            <person name="Daum C."/>
            <person name="Ezra D."/>
            <person name="Gonzalez J."/>
            <person name="Henrissat B."/>
            <person name="Kuo A."/>
            <person name="Liang C."/>
            <person name="Lipzen A."/>
            <person name="Lutzoni F."/>
            <person name="Magnuson J."/>
            <person name="Mondo S."/>
            <person name="Nolan M."/>
            <person name="Ohm R."/>
            <person name="Pangilinan J."/>
            <person name="Park H.-J."/>
            <person name="Ramirez L."/>
            <person name="Alfaro M."/>
            <person name="Sun H."/>
            <person name="Tritt A."/>
            <person name="Yoshinaga Y."/>
            <person name="Zwiers L.-H."/>
            <person name="Turgeon B."/>
            <person name="Goodwin S."/>
            <person name="Spatafora J."/>
            <person name="Crous P."/>
            <person name="Grigoriev I."/>
        </authorList>
    </citation>
    <scope>NUCLEOTIDE SEQUENCE</scope>
    <source>
        <strain evidence="8">CBS 122681</strain>
    </source>
</reference>